<evidence type="ECO:0000256" key="4">
    <source>
        <dbReference type="PIRNR" id="PIRNR016020"/>
    </source>
</evidence>
<dbReference type="GO" id="GO:0030246">
    <property type="term" value="F:carbohydrate binding"/>
    <property type="evidence" value="ECO:0007669"/>
    <property type="project" value="UniProtKB-UniRule"/>
</dbReference>
<evidence type="ECO:0000256" key="3">
    <source>
        <dbReference type="ARBA" id="ARBA00023235"/>
    </source>
</evidence>
<name>A0A0P9ZCY2_PSESI</name>
<dbReference type="Proteomes" id="UP000050554">
    <property type="component" value="Unassembled WGS sequence"/>
</dbReference>
<reference evidence="6 7" key="1">
    <citation type="submission" date="2015-09" db="EMBL/GenBank/DDBJ databases">
        <title>Genome announcement of multiple Pseudomonas syringae strains.</title>
        <authorList>
            <person name="Thakur S."/>
            <person name="Wang P.W."/>
            <person name="Gong Y."/>
            <person name="Weir B.S."/>
            <person name="Guttman D.S."/>
        </authorList>
    </citation>
    <scope>NUCLEOTIDE SEQUENCE [LARGE SCALE GENOMIC DNA]</scope>
    <source>
        <strain evidence="6 7">ICMP3882</strain>
    </source>
</reference>
<evidence type="ECO:0000256" key="1">
    <source>
        <dbReference type="ARBA" id="ARBA00001096"/>
    </source>
</evidence>
<evidence type="ECO:0000256" key="2">
    <source>
        <dbReference type="ARBA" id="ARBA00005866"/>
    </source>
</evidence>
<dbReference type="EMBL" id="LJRF01000100">
    <property type="protein sequence ID" value="KPY47765.1"/>
    <property type="molecule type" value="Genomic_DNA"/>
</dbReference>
<comment type="catalytic activity">
    <reaction evidence="1">
        <text>alpha-D-glucose 6-phosphate = beta-D-glucose 6-phosphate</text>
        <dbReference type="Rhea" id="RHEA:16249"/>
        <dbReference type="ChEBI" id="CHEBI:58225"/>
        <dbReference type="ChEBI" id="CHEBI:58247"/>
        <dbReference type="EC" id="5.1.3.15"/>
    </reaction>
</comment>
<keyword evidence="3 4" id="KW-0413">Isomerase</keyword>
<sequence length="309" mass="34791">MSERFRMSTSPVESSVEPVQYDELNCWRIRHGDAELIVAQQGAHILSYQRDGQQPLVWLNEEAVFKQGKPIRTGMPICWPWFGNLERNPESVQAMRQGDEPAKAHGEVRALDWELLGVGEDGPALLVEFVLPQAEGKLPGWPHNVALKLSIRLDDALNVSLISYNCGTEPVTISQALHTYFAVSDSRQVSVEGLDGLRYIETLENWEERQQAGDLTFTGETDRIYLDTPGLLSIVDPQWQRRIQIHSTGSNSAILWNPWVEKTARFTDMAPDGWQRMVCVETANVMSDVVTLAPDDMHILGVSIWSEPL</sequence>
<evidence type="ECO:0000256" key="5">
    <source>
        <dbReference type="PIRSR" id="PIRSR016020-1"/>
    </source>
</evidence>
<dbReference type="SUPFAM" id="SSF74650">
    <property type="entry name" value="Galactose mutarotase-like"/>
    <property type="match status" value="1"/>
</dbReference>
<dbReference type="GO" id="GO:0047938">
    <property type="term" value="F:glucose-6-phosphate 1-epimerase activity"/>
    <property type="evidence" value="ECO:0007669"/>
    <property type="project" value="UniProtKB-UniRule"/>
</dbReference>
<organism evidence="6 7">
    <name type="scientific">Pseudomonas syringae pv. ribicola</name>
    <dbReference type="NCBI Taxonomy" id="55398"/>
    <lineage>
        <taxon>Bacteria</taxon>
        <taxon>Pseudomonadati</taxon>
        <taxon>Pseudomonadota</taxon>
        <taxon>Gammaproteobacteria</taxon>
        <taxon>Pseudomonadales</taxon>
        <taxon>Pseudomonadaceae</taxon>
        <taxon>Pseudomonas</taxon>
    </lineage>
</organism>
<comment type="similarity">
    <text evidence="2 4">Belongs to the glucose-6-phosphate 1-epimerase family.</text>
</comment>
<dbReference type="PANTHER" id="PTHR11122:SF13">
    <property type="entry name" value="GLUCOSE-6-PHOSPHATE 1-EPIMERASE"/>
    <property type="match status" value="1"/>
</dbReference>
<evidence type="ECO:0000313" key="7">
    <source>
        <dbReference type="Proteomes" id="UP000050554"/>
    </source>
</evidence>
<comment type="caution">
    <text evidence="6">The sequence shown here is derived from an EMBL/GenBank/DDBJ whole genome shotgun (WGS) entry which is preliminary data.</text>
</comment>
<dbReference type="InterPro" id="IPR008183">
    <property type="entry name" value="Aldose_1/G6P_1-epimerase"/>
</dbReference>
<dbReference type="InterPro" id="IPR025532">
    <property type="entry name" value="G6P_1-epimerase"/>
</dbReference>
<dbReference type="AlphaFoldDB" id="A0A0P9ZCY2"/>
<feature type="active site" evidence="5">
    <location>
        <position position="178"/>
    </location>
</feature>
<proteinExistence type="inferred from homology"/>
<dbReference type="PIRSF" id="PIRSF016020">
    <property type="entry name" value="PHexose_mutarotase"/>
    <property type="match status" value="1"/>
</dbReference>
<feature type="active site" evidence="5">
    <location>
        <position position="281"/>
    </location>
</feature>
<dbReference type="CDD" id="cd09020">
    <property type="entry name" value="D-hex-6-P-epi_like"/>
    <property type="match status" value="1"/>
</dbReference>
<dbReference type="GO" id="GO:0005975">
    <property type="term" value="P:carbohydrate metabolic process"/>
    <property type="evidence" value="ECO:0007669"/>
    <property type="project" value="InterPro"/>
</dbReference>
<dbReference type="Pfam" id="PF01263">
    <property type="entry name" value="Aldose_epim"/>
    <property type="match status" value="1"/>
</dbReference>
<dbReference type="EC" id="5.1.3.15" evidence="4"/>
<dbReference type="Gene3D" id="2.70.98.10">
    <property type="match status" value="1"/>
</dbReference>
<gene>
    <name evidence="6" type="ORF">ALO47_05275</name>
</gene>
<accession>A0A0P9ZCY2</accession>
<dbReference type="PANTHER" id="PTHR11122">
    <property type="entry name" value="APOSPORY-ASSOCIATED PROTEIN C-RELATED"/>
    <property type="match status" value="1"/>
</dbReference>
<evidence type="ECO:0000313" key="6">
    <source>
        <dbReference type="EMBL" id="KPY47765.1"/>
    </source>
</evidence>
<dbReference type="InterPro" id="IPR011013">
    <property type="entry name" value="Gal_mutarotase_sf_dom"/>
</dbReference>
<dbReference type="PATRIC" id="fig|55398.3.peg.5360"/>
<dbReference type="InterPro" id="IPR014718">
    <property type="entry name" value="GH-type_carb-bd"/>
</dbReference>
<protein>
    <recommendedName>
        <fullName evidence="4">Putative glucose-6-phosphate 1-epimerase</fullName>
        <ecNumber evidence="4">5.1.3.15</ecNumber>
    </recommendedName>
</protein>